<organism evidence="11 12">
    <name type="scientific">Zostera marina</name>
    <name type="common">Eelgrass</name>
    <dbReference type="NCBI Taxonomy" id="29655"/>
    <lineage>
        <taxon>Eukaryota</taxon>
        <taxon>Viridiplantae</taxon>
        <taxon>Streptophyta</taxon>
        <taxon>Embryophyta</taxon>
        <taxon>Tracheophyta</taxon>
        <taxon>Spermatophyta</taxon>
        <taxon>Magnoliopsida</taxon>
        <taxon>Liliopsida</taxon>
        <taxon>Zosteraceae</taxon>
        <taxon>Zostera</taxon>
    </lineage>
</organism>
<evidence type="ECO:0000256" key="5">
    <source>
        <dbReference type="ARBA" id="ARBA00022801"/>
    </source>
</evidence>
<feature type="signal peptide" evidence="9">
    <location>
        <begin position="1"/>
        <end position="23"/>
    </location>
</feature>
<evidence type="ECO:0000256" key="4">
    <source>
        <dbReference type="ARBA" id="ARBA00022750"/>
    </source>
</evidence>
<comment type="similarity">
    <text evidence="1">Belongs to the peptidase A1 family.</text>
</comment>
<keyword evidence="5" id="KW-0378">Hydrolase</keyword>
<dbReference type="SUPFAM" id="SSF50630">
    <property type="entry name" value="Acid proteases"/>
    <property type="match status" value="1"/>
</dbReference>
<gene>
    <name evidence="11" type="ORF">ZOSMA_3G01820</name>
</gene>
<dbReference type="OrthoDB" id="2747330at2759"/>
<dbReference type="GO" id="GO:0004190">
    <property type="term" value="F:aspartic-type endopeptidase activity"/>
    <property type="evidence" value="ECO:0007669"/>
    <property type="project" value="UniProtKB-KW"/>
</dbReference>
<dbReference type="AlphaFoldDB" id="A0A0K9P3Y9"/>
<evidence type="ECO:0000256" key="8">
    <source>
        <dbReference type="PIRSR" id="PIRSR601461-1"/>
    </source>
</evidence>
<comment type="caution">
    <text evidence="11">The sequence shown here is derived from an EMBL/GenBank/DDBJ whole genome shotgun (WGS) entry which is preliminary data.</text>
</comment>
<keyword evidence="4" id="KW-0064">Aspartyl protease</keyword>
<evidence type="ECO:0000256" key="7">
    <source>
        <dbReference type="ARBA" id="ARBA00023180"/>
    </source>
</evidence>
<name>A0A0K9P3Y9_ZOSMR</name>
<keyword evidence="2 11" id="KW-0645">Protease</keyword>
<evidence type="ECO:0000256" key="9">
    <source>
        <dbReference type="SAM" id="SignalP"/>
    </source>
</evidence>
<evidence type="ECO:0000256" key="3">
    <source>
        <dbReference type="ARBA" id="ARBA00022729"/>
    </source>
</evidence>
<keyword evidence="3 9" id="KW-0732">Signal</keyword>
<keyword evidence="6" id="KW-1015">Disulfide bond</keyword>
<dbReference type="InterPro" id="IPR001461">
    <property type="entry name" value="Aspartic_peptidase_A1"/>
</dbReference>
<evidence type="ECO:0000313" key="12">
    <source>
        <dbReference type="Proteomes" id="UP000036987"/>
    </source>
</evidence>
<dbReference type="PANTHER" id="PTHR13683">
    <property type="entry name" value="ASPARTYL PROTEASES"/>
    <property type="match status" value="1"/>
</dbReference>
<dbReference type="InterPro" id="IPR032799">
    <property type="entry name" value="TAXi_C"/>
</dbReference>
<feature type="domain" description="Peptidase A1" evidence="10">
    <location>
        <begin position="100"/>
        <end position="444"/>
    </location>
</feature>
<dbReference type="Pfam" id="PF14541">
    <property type="entry name" value="TAXi_C"/>
    <property type="match status" value="1"/>
</dbReference>
<dbReference type="InterPro" id="IPR032861">
    <property type="entry name" value="TAXi_N"/>
</dbReference>
<dbReference type="OMA" id="LFQGQAC"/>
<dbReference type="InterPro" id="IPR033121">
    <property type="entry name" value="PEPTIDASE_A1"/>
</dbReference>
<feature type="active site" evidence="8">
    <location>
        <position position="118"/>
    </location>
</feature>
<reference evidence="12" key="1">
    <citation type="journal article" date="2016" name="Nature">
        <title>The genome of the seagrass Zostera marina reveals angiosperm adaptation to the sea.</title>
        <authorList>
            <person name="Olsen J.L."/>
            <person name="Rouze P."/>
            <person name="Verhelst B."/>
            <person name="Lin Y.-C."/>
            <person name="Bayer T."/>
            <person name="Collen J."/>
            <person name="Dattolo E."/>
            <person name="De Paoli E."/>
            <person name="Dittami S."/>
            <person name="Maumus F."/>
            <person name="Michel G."/>
            <person name="Kersting A."/>
            <person name="Lauritano C."/>
            <person name="Lohaus R."/>
            <person name="Toepel M."/>
            <person name="Tonon T."/>
            <person name="Vanneste K."/>
            <person name="Amirebrahimi M."/>
            <person name="Brakel J."/>
            <person name="Bostroem C."/>
            <person name="Chovatia M."/>
            <person name="Grimwood J."/>
            <person name="Jenkins J.W."/>
            <person name="Jueterbock A."/>
            <person name="Mraz A."/>
            <person name="Stam W.T."/>
            <person name="Tice H."/>
            <person name="Bornberg-Bauer E."/>
            <person name="Green P.J."/>
            <person name="Pearson G.A."/>
            <person name="Procaccini G."/>
            <person name="Duarte C.M."/>
            <person name="Schmutz J."/>
            <person name="Reusch T.B.H."/>
            <person name="Van de Peer Y."/>
        </authorList>
    </citation>
    <scope>NUCLEOTIDE SEQUENCE [LARGE SCALE GENOMIC DNA]</scope>
    <source>
        <strain evidence="12">cv. Finnish</strain>
    </source>
</reference>
<proteinExistence type="inferred from homology"/>
<dbReference type="EMBL" id="LFYR01001213">
    <property type="protein sequence ID" value="KMZ63698.1"/>
    <property type="molecule type" value="Genomic_DNA"/>
</dbReference>
<dbReference type="STRING" id="29655.A0A0K9P3Y9"/>
<evidence type="ECO:0000256" key="6">
    <source>
        <dbReference type="ARBA" id="ARBA00023157"/>
    </source>
</evidence>
<dbReference type="PANTHER" id="PTHR13683:SF839">
    <property type="entry name" value="ASPARTYL PROTEASE AED3-LIKE"/>
    <property type="match status" value="1"/>
</dbReference>
<evidence type="ECO:0000313" key="11">
    <source>
        <dbReference type="EMBL" id="KMZ63698.1"/>
    </source>
</evidence>
<feature type="active site" evidence="8">
    <location>
        <position position="326"/>
    </location>
</feature>
<evidence type="ECO:0000259" key="10">
    <source>
        <dbReference type="PROSITE" id="PS51767"/>
    </source>
</evidence>
<dbReference type="InterPro" id="IPR021109">
    <property type="entry name" value="Peptidase_aspartic_dom_sf"/>
</dbReference>
<accession>A0A0K9P3Y9</accession>
<feature type="chain" id="PRO_5005527394" evidence="9">
    <location>
        <begin position="24"/>
        <end position="449"/>
    </location>
</feature>
<dbReference type="GO" id="GO:0006508">
    <property type="term" value="P:proteolysis"/>
    <property type="evidence" value="ECO:0007669"/>
    <property type="project" value="UniProtKB-KW"/>
</dbReference>
<keyword evidence="12" id="KW-1185">Reference proteome</keyword>
<dbReference type="Proteomes" id="UP000036987">
    <property type="component" value="Unassembled WGS sequence"/>
</dbReference>
<dbReference type="FunFam" id="2.40.70.10:FF:000022">
    <property type="entry name" value="Aspartyl protease AED3"/>
    <property type="match status" value="1"/>
</dbReference>
<protein>
    <submittedName>
        <fullName evidence="11">Eukaryotic aspartyl protease family protein</fullName>
    </submittedName>
</protein>
<dbReference type="Pfam" id="PF14543">
    <property type="entry name" value="TAXi_N"/>
    <property type="match status" value="1"/>
</dbReference>
<dbReference type="PROSITE" id="PS51767">
    <property type="entry name" value="PEPTIDASE_A1"/>
    <property type="match status" value="1"/>
</dbReference>
<evidence type="ECO:0000256" key="2">
    <source>
        <dbReference type="ARBA" id="ARBA00022670"/>
    </source>
</evidence>
<keyword evidence="7" id="KW-0325">Glycoprotein</keyword>
<sequence length="449" mass="49128">MAVLLQTIFLFVFLLIGCPKTTAIHTCNSPTPSSTIPIFHIYGKCSPFNIPTLRNSSWLQTVITMAERDISRLAYLSSLLSTHTNAPISSGKQLMQTANYVVRVRLGSPPQTMFMVLDTSSDSAWIQCSGCQTCPFRNTMFSTENSFTYTTMDCSSPLCSLLRGATQCTSGESSQRYCTFSQSYGDSTFSACLSADDLTLGSDVVENYAFGCINSVTGGGNSMPKQGLLGMGRGPTSLLSQTEWLYRGVFSYCFPSFTSYFFSGSLRLGRVGQRSKMATTPLLYNPRRPSLYYVNLTGISVGRTFLDVEQDFLKFDPSTGAGTIIDSGTVISRLVTPLYNAVRDEFRYQVGATEYTSLGAFDTCFSTEKDGGPMTPKLTLHFTGLNLVLPMENTLIHSTGRPLACLAMAASPDNVNSVLNVIANLQQQNHRVLFDVPNSRVDIVRELCS</sequence>
<dbReference type="Gene3D" id="2.40.70.10">
    <property type="entry name" value="Acid Proteases"/>
    <property type="match status" value="2"/>
</dbReference>
<evidence type="ECO:0000256" key="1">
    <source>
        <dbReference type="ARBA" id="ARBA00007447"/>
    </source>
</evidence>